<evidence type="ECO:0000256" key="1">
    <source>
        <dbReference type="ARBA" id="ARBA00023231"/>
    </source>
</evidence>
<dbReference type="GeneID" id="55820402"/>
<dbReference type="KEGG" id="mzi:HWN40_01965"/>
<dbReference type="InterPro" id="IPR000318">
    <property type="entry name" value="Nase_comp1_CS"/>
</dbReference>
<dbReference type="Proteomes" id="UP000509594">
    <property type="component" value="Chromosome"/>
</dbReference>
<dbReference type="PANTHER" id="PTHR33712:SF7">
    <property type="entry name" value="LIGHT-INDEPENDENT PROTOCHLOROPHYLLIDE REDUCTASE SUBUNIT B"/>
    <property type="match status" value="1"/>
</dbReference>
<comment type="similarity">
    <text evidence="2">Belongs to the NifD/NifK/NifE/NifN family.</text>
</comment>
<dbReference type="AlphaFoldDB" id="A0A7D5E7P5"/>
<keyword evidence="5" id="KW-1185">Reference proteome</keyword>
<dbReference type="Pfam" id="PF00148">
    <property type="entry name" value="Oxidored_nitro"/>
    <property type="match status" value="1"/>
</dbReference>
<dbReference type="GO" id="GO:0016163">
    <property type="term" value="F:nitrogenase activity"/>
    <property type="evidence" value="ECO:0007669"/>
    <property type="project" value="InterPro"/>
</dbReference>
<keyword evidence="1 2" id="KW-0535">Nitrogen fixation</keyword>
<dbReference type="InterPro" id="IPR050152">
    <property type="entry name" value="ChlB/BchB/BchZ"/>
</dbReference>
<sequence length="472" mass="52085">MTERNYSTVNPCIMCQPIGSVMAFKGIEDSMVLLHGSQGCSTYMRLHLAHHFREPVDIGSSSLSEKGAVYGGSENLKKGLKNLILRYRPKVIGVSTTCLAETIGDDIGRIIAEFKEEEPELSENLIIIPVPTPSYEDSHNSGYIKAVEAIVKQFTTHESESDIFNNKLNVVLSENISPEDTRELKNILSNTIGSNSFIFLPDISETFDAPMTGELQKIFPGGTTHSDIADMKNSAATIGLGITNDNRAVGYLEQTFDIPSQNLPLPIGLEYTDRLLAALSKIAGTDVPEEYQKERGRLIDAMVDAHKYLYGTKVAIYGDPNNVLGMLSLALENGMHPILVVASSKSPRFAEYAMERVKQVKPDCDVTILEDVDFDTFNDAVRKAKPEMLIGNSNGKYIAKEMGIPLVRIGFPIHDRVGAQRMLDVGYRGAMEMLDRITNTILEVQEDKLAVKWSEPESYVPLGEDSFHSAEA</sequence>
<proteinExistence type="inferred from homology"/>
<dbReference type="PROSITE" id="PS00699">
    <property type="entry name" value="NITROGENASE_1_1"/>
    <property type="match status" value="1"/>
</dbReference>
<dbReference type="SUPFAM" id="SSF53807">
    <property type="entry name" value="Helical backbone' metal receptor"/>
    <property type="match status" value="1"/>
</dbReference>
<dbReference type="PROSITE" id="PS00090">
    <property type="entry name" value="NITROGENASE_1_2"/>
    <property type="match status" value="1"/>
</dbReference>
<feature type="domain" description="Nitrogenase/oxidoreductase component 1" evidence="3">
    <location>
        <begin position="15"/>
        <end position="441"/>
    </location>
</feature>
<dbReference type="Gene3D" id="3.40.50.1980">
    <property type="entry name" value="Nitrogenase molybdenum iron protein domain"/>
    <property type="match status" value="3"/>
</dbReference>
<protein>
    <submittedName>
        <fullName evidence="4">Nitrogenase associated protein N</fullName>
    </submittedName>
</protein>
<evidence type="ECO:0000259" key="3">
    <source>
        <dbReference type="Pfam" id="PF00148"/>
    </source>
</evidence>
<evidence type="ECO:0000313" key="5">
    <source>
        <dbReference type="Proteomes" id="UP000509594"/>
    </source>
</evidence>
<evidence type="ECO:0000313" key="4">
    <source>
        <dbReference type="EMBL" id="QLC49117.1"/>
    </source>
</evidence>
<dbReference type="Gene3D" id="1.20.89.10">
    <property type="entry name" value="Nitrogenase Molybdenum-iron Protein, subunit B, domain 4"/>
    <property type="match status" value="1"/>
</dbReference>
<gene>
    <name evidence="4" type="ORF">HWN40_01965</name>
</gene>
<organism evidence="4 5">
    <name type="scientific">Methanolobus zinderi</name>
    <dbReference type="NCBI Taxonomy" id="536044"/>
    <lineage>
        <taxon>Archaea</taxon>
        <taxon>Methanobacteriati</taxon>
        <taxon>Methanobacteriota</taxon>
        <taxon>Stenosarchaea group</taxon>
        <taxon>Methanomicrobia</taxon>
        <taxon>Methanosarcinales</taxon>
        <taxon>Methanosarcinaceae</taxon>
        <taxon>Methanolobus</taxon>
    </lineage>
</organism>
<evidence type="ECO:0000256" key="2">
    <source>
        <dbReference type="RuleBase" id="RU004021"/>
    </source>
</evidence>
<dbReference type="OrthoDB" id="134630at2157"/>
<accession>A0A7D5E7P5</accession>
<name>A0A7D5E7P5_9EURY</name>
<dbReference type="EMBL" id="CP058215">
    <property type="protein sequence ID" value="QLC49117.1"/>
    <property type="molecule type" value="Genomic_DNA"/>
</dbReference>
<dbReference type="PANTHER" id="PTHR33712">
    <property type="entry name" value="LIGHT-INDEPENDENT PROTOCHLOROPHYLLIDE REDUCTASE SUBUNIT B"/>
    <property type="match status" value="1"/>
</dbReference>
<reference evidence="4 5" key="1">
    <citation type="submission" date="2020-06" db="EMBL/GenBank/DDBJ databases">
        <title>Methanolobus halotolerans sp. nov., isolated from a saline lake Tus in Siberia.</title>
        <authorList>
            <person name="Shen Y."/>
            <person name="Chen S.-C."/>
            <person name="Lai M.-C."/>
            <person name="Huang H.-H."/>
            <person name="Chiu H.-H."/>
            <person name="Tang S.-L."/>
            <person name="Rogozin D.Y."/>
            <person name="Degermendzhy A.G."/>
        </authorList>
    </citation>
    <scope>NUCLEOTIDE SEQUENCE [LARGE SCALE GENOMIC DNA]</scope>
    <source>
        <strain evidence="4 5">DSM 21339</strain>
    </source>
</reference>
<dbReference type="RefSeq" id="WP_176964180.1">
    <property type="nucleotide sequence ID" value="NZ_CP058215.1"/>
</dbReference>
<dbReference type="InterPro" id="IPR000510">
    <property type="entry name" value="Nase/OxRdtase_comp1"/>
</dbReference>